<gene>
    <name evidence="2" type="ORF">PgNI_04525</name>
</gene>
<dbReference type="Proteomes" id="UP000515153">
    <property type="component" value="Unplaced"/>
</dbReference>
<name>A0A6P8BBR5_PYRGI</name>
<reference evidence="2" key="3">
    <citation type="submission" date="2025-08" db="UniProtKB">
        <authorList>
            <consortium name="RefSeq"/>
        </authorList>
    </citation>
    <scope>IDENTIFICATION</scope>
    <source>
        <strain evidence="2">NI907</strain>
    </source>
</reference>
<keyword evidence="1" id="KW-1185">Reference proteome</keyword>
<dbReference type="KEGG" id="pgri:PgNI_04525"/>
<protein>
    <submittedName>
        <fullName evidence="2">Uncharacterized protein</fullName>
    </submittedName>
</protein>
<reference evidence="2" key="1">
    <citation type="journal article" date="2019" name="Mol. Biol. Evol.">
        <title>Blast fungal genomes show frequent chromosomal changes, gene gains and losses, and effector gene turnover.</title>
        <authorList>
            <person name="Gomez Luciano L.B."/>
            <person name="Jason Tsai I."/>
            <person name="Chuma I."/>
            <person name="Tosa Y."/>
            <person name="Chen Y.H."/>
            <person name="Li J.Y."/>
            <person name="Li M.Y."/>
            <person name="Jade Lu M.Y."/>
            <person name="Nakayashiki H."/>
            <person name="Li W.H."/>
        </authorList>
    </citation>
    <scope>NUCLEOTIDE SEQUENCE</scope>
    <source>
        <strain evidence="2">NI907</strain>
    </source>
</reference>
<dbReference type="AlphaFoldDB" id="A0A6P8BBR5"/>
<accession>A0A6P8BBR5</accession>
<dbReference type="RefSeq" id="XP_030984648.1">
    <property type="nucleotide sequence ID" value="XM_031124570.1"/>
</dbReference>
<reference evidence="2" key="2">
    <citation type="submission" date="2019-10" db="EMBL/GenBank/DDBJ databases">
        <authorList>
            <consortium name="NCBI Genome Project"/>
        </authorList>
    </citation>
    <scope>NUCLEOTIDE SEQUENCE</scope>
    <source>
        <strain evidence="2">NI907</strain>
    </source>
</reference>
<organism evidence="1 2">
    <name type="scientific">Pyricularia grisea</name>
    <name type="common">Crabgrass-specific blast fungus</name>
    <name type="synonym">Magnaporthe grisea</name>
    <dbReference type="NCBI Taxonomy" id="148305"/>
    <lineage>
        <taxon>Eukaryota</taxon>
        <taxon>Fungi</taxon>
        <taxon>Dikarya</taxon>
        <taxon>Ascomycota</taxon>
        <taxon>Pezizomycotina</taxon>
        <taxon>Sordariomycetes</taxon>
        <taxon>Sordariomycetidae</taxon>
        <taxon>Magnaporthales</taxon>
        <taxon>Pyriculariaceae</taxon>
        <taxon>Pyricularia</taxon>
    </lineage>
</organism>
<sequence>MRNGQMRWYSVKMCRHLFRQQFDGRVSTCLFVAYCTREARSETRETLVRAGFEPWVMGIARASKFDFVLGVTGVTNTLFVDRGHTESCMVWKPEPIS</sequence>
<evidence type="ECO:0000313" key="1">
    <source>
        <dbReference type="Proteomes" id="UP000515153"/>
    </source>
</evidence>
<dbReference type="GeneID" id="41959479"/>
<proteinExistence type="predicted"/>
<evidence type="ECO:0000313" key="2">
    <source>
        <dbReference type="RefSeq" id="XP_030984648.1"/>
    </source>
</evidence>